<evidence type="ECO:0000313" key="6">
    <source>
        <dbReference type="Proteomes" id="UP001152795"/>
    </source>
</evidence>
<keyword evidence="3" id="KW-0235">DNA replication</keyword>
<gene>
    <name evidence="5" type="ORF">PACLA_8A004440</name>
</gene>
<dbReference type="CDD" id="cd07387">
    <property type="entry name" value="MPP_PolD2_C"/>
    <property type="match status" value="1"/>
</dbReference>
<dbReference type="Proteomes" id="UP001152795">
    <property type="component" value="Unassembled WGS sequence"/>
</dbReference>
<dbReference type="InterPro" id="IPR024826">
    <property type="entry name" value="DNA_pol_delta/II_ssu"/>
</dbReference>
<evidence type="ECO:0000313" key="5">
    <source>
        <dbReference type="EMBL" id="CAB3982528.1"/>
    </source>
</evidence>
<dbReference type="GO" id="GO:1902969">
    <property type="term" value="P:mitotic DNA replication"/>
    <property type="evidence" value="ECO:0007669"/>
    <property type="project" value="UniProtKB-ARBA"/>
</dbReference>
<accession>A0A6S7FSH6</accession>
<dbReference type="GO" id="GO:0006271">
    <property type="term" value="P:DNA strand elongation involved in DNA replication"/>
    <property type="evidence" value="ECO:0007669"/>
    <property type="project" value="TreeGrafter"/>
</dbReference>
<name>A0A6S7FSH6_PARCT</name>
<dbReference type="InterPro" id="IPR007185">
    <property type="entry name" value="DNA_pol_a/d/e_bsu"/>
</dbReference>
<dbReference type="GO" id="GO:0043625">
    <property type="term" value="C:delta DNA polymerase complex"/>
    <property type="evidence" value="ECO:0007669"/>
    <property type="project" value="TreeGrafter"/>
</dbReference>
<dbReference type="PANTHER" id="PTHR10416:SF0">
    <property type="entry name" value="DNA POLYMERASE DELTA SUBUNIT 2"/>
    <property type="match status" value="1"/>
</dbReference>
<evidence type="ECO:0000256" key="4">
    <source>
        <dbReference type="ARBA" id="ARBA00023242"/>
    </source>
</evidence>
<protein>
    <submittedName>
        <fullName evidence="5">DNA polymerase delta subunit 2</fullName>
    </submittedName>
</protein>
<dbReference type="InterPro" id="IPR041863">
    <property type="entry name" value="PolD2_C"/>
</dbReference>
<keyword evidence="6" id="KW-1185">Reference proteome</keyword>
<reference evidence="5" key="1">
    <citation type="submission" date="2020-04" db="EMBL/GenBank/DDBJ databases">
        <authorList>
            <person name="Alioto T."/>
            <person name="Alioto T."/>
            <person name="Gomez Garrido J."/>
        </authorList>
    </citation>
    <scope>NUCLEOTIDE SEQUENCE</scope>
    <source>
        <strain evidence="5">A484AB</strain>
    </source>
</reference>
<dbReference type="Pfam" id="PF18018">
    <property type="entry name" value="DNA_pol_D_N"/>
    <property type="match status" value="1"/>
</dbReference>
<dbReference type="AlphaFoldDB" id="A0A6S7FSH6"/>
<dbReference type="InterPro" id="IPR040663">
    <property type="entry name" value="DNA_pol_D_N"/>
</dbReference>
<comment type="caution">
    <text evidence="5">The sequence shown here is derived from an EMBL/GenBank/DDBJ whole genome shotgun (WGS) entry which is preliminary data.</text>
</comment>
<evidence type="ECO:0000256" key="2">
    <source>
        <dbReference type="ARBA" id="ARBA00006035"/>
    </source>
</evidence>
<evidence type="ECO:0000256" key="1">
    <source>
        <dbReference type="ARBA" id="ARBA00004123"/>
    </source>
</evidence>
<keyword evidence="4" id="KW-0539">Nucleus</keyword>
<dbReference type="PANTHER" id="PTHR10416">
    <property type="entry name" value="DNA POLYMERASE DELTA SUBUNIT 2"/>
    <property type="match status" value="1"/>
</dbReference>
<dbReference type="GO" id="GO:0003677">
    <property type="term" value="F:DNA binding"/>
    <property type="evidence" value="ECO:0007669"/>
    <property type="project" value="InterPro"/>
</dbReference>
<dbReference type="FunFam" id="3.60.21.50:FF:000002">
    <property type="entry name" value="DNA polymerase delta small subunit"/>
    <property type="match status" value="1"/>
</dbReference>
<proteinExistence type="inferred from homology"/>
<dbReference type="EMBL" id="CACRXK020000513">
    <property type="protein sequence ID" value="CAB3982528.1"/>
    <property type="molecule type" value="Genomic_DNA"/>
</dbReference>
<dbReference type="Gene3D" id="3.60.21.50">
    <property type="match status" value="1"/>
</dbReference>
<sequence>MIDNETNRPDYLLSCPVGGEDGGSDDVIERSACLYENKSGRFLLKERNFDRQYAHLYAVRLMEMRKTVAVAARRKWGNSINIRRTVDLKIGEKCCVIGTLFKKMELKPVILKELSVENNLMPQPPRVKYINENDELILEDENQRVRLVGEIPIDKLITGVIAAVLGSEDEEGRFQVEDYCLSGLPFQEKLKLDQMLLDGEDRYVALVSGLNFGEENHDCLQLQMFIDLLTGQLGSIQDQNNYAKVVRVVIAGNSLSSSTRNKQNEAKAKYLTRNAQAQSVDAMKNLDECLAQLAACIPVDIMPGEFDPCNYVWPQQPLHACMFPQASQYSTFKNVTNPYDAVVAGVRLLGTDGRNINDIYRFTGQNSRMDIVKLSLESGHIAPTAPDTLGSYPYYDKDPFVLKECPHVYFVGNQPEFAQDSIEGSAGQKVAIIMVPSFTQSGCCVLLNLRTLECQPIMFSSSLEHGNSVEEMET</sequence>
<comment type="subcellular location">
    <subcellularLocation>
        <location evidence="1">Nucleus</location>
    </subcellularLocation>
</comment>
<comment type="similarity">
    <text evidence="2">Belongs to the DNA polymerase delta/II small subunit family.</text>
</comment>
<organism evidence="5 6">
    <name type="scientific">Paramuricea clavata</name>
    <name type="common">Red gorgonian</name>
    <name type="synonym">Violescent sea-whip</name>
    <dbReference type="NCBI Taxonomy" id="317549"/>
    <lineage>
        <taxon>Eukaryota</taxon>
        <taxon>Metazoa</taxon>
        <taxon>Cnidaria</taxon>
        <taxon>Anthozoa</taxon>
        <taxon>Octocorallia</taxon>
        <taxon>Malacalcyonacea</taxon>
        <taxon>Plexauridae</taxon>
        <taxon>Paramuricea</taxon>
    </lineage>
</organism>
<dbReference type="OrthoDB" id="3763at2759"/>
<evidence type="ECO:0000256" key="3">
    <source>
        <dbReference type="ARBA" id="ARBA00022705"/>
    </source>
</evidence>
<dbReference type="Pfam" id="PF04042">
    <property type="entry name" value="DNA_pol_E_B"/>
    <property type="match status" value="1"/>
</dbReference>